<evidence type="ECO:0000256" key="2">
    <source>
        <dbReference type="SAM" id="SignalP"/>
    </source>
</evidence>
<sequence length="192" mass="21886">MQYLTWFVCFVVFTVAVTPGLAGKKGKKPPGVLPPRRPPKYDTSEKGDDQKEEKEPTPKLISSAQATKCGYKMYTLTSKNAANSKTDALFSIQFWRWVGPAPFNWASSSWIQFDNVGDDKERGQWDLYGPYISTGLPADYLYIKQTSSGSDPWQVKNIFIWNSCADKLYMYFCDNCWVTTTPTWIARTYPPL</sequence>
<comment type="caution">
    <text evidence="3">The sequence shown here is derived from an EMBL/GenBank/DDBJ whole genome shotgun (WGS) entry which is preliminary data.</text>
</comment>
<feature type="signal peptide" evidence="2">
    <location>
        <begin position="1"/>
        <end position="22"/>
    </location>
</feature>
<evidence type="ECO:0000256" key="1">
    <source>
        <dbReference type="SAM" id="MobiDB-lite"/>
    </source>
</evidence>
<proteinExistence type="predicted"/>
<keyword evidence="2" id="KW-0732">Signal</keyword>
<keyword evidence="4" id="KW-1185">Reference proteome</keyword>
<evidence type="ECO:0000313" key="3">
    <source>
        <dbReference type="EMBL" id="CAH1801218.1"/>
    </source>
</evidence>
<protein>
    <submittedName>
        <fullName evidence="3">Uncharacterized protein</fullName>
    </submittedName>
</protein>
<organism evidence="3 4">
    <name type="scientific">Owenia fusiformis</name>
    <name type="common">Polychaete worm</name>
    <dbReference type="NCBI Taxonomy" id="6347"/>
    <lineage>
        <taxon>Eukaryota</taxon>
        <taxon>Metazoa</taxon>
        <taxon>Spiralia</taxon>
        <taxon>Lophotrochozoa</taxon>
        <taxon>Annelida</taxon>
        <taxon>Polychaeta</taxon>
        <taxon>Sedentaria</taxon>
        <taxon>Canalipalpata</taxon>
        <taxon>Sabellida</taxon>
        <taxon>Oweniida</taxon>
        <taxon>Oweniidae</taxon>
        <taxon>Owenia</taxon>
    </lineage>
</organism>
<gene>
    <name evidence="3" type="ORF">OFUS_LOCUS25029</name>
</gene>
<dbReference type="AlphaFoldDB" id="A0A8S4Q6Y3"/>
<accession>A0A8S4Q6Y3</accession>
<feature type="chain" id="PRO_5035739196" evidence="2">
    <location>
        <begin position="23"/>
        <end position="192"/>
    </location>
</feature>
<dbReference type="EMBL" id="CAIIXF020000012">
    <property type="protein sequence ID" value="CAH1801218.1"/>
    <property type="molecule type" value="Genomic_DNA"/>
</dbReference>
<dbReference type="Proteomes" id="UP000749559">
    <property type="component" value="Unassembled WGS sequence"/>
</dbReference>
<evidence type="ECO:0000313" key="4">
    <source>
        <dbReference type="Proteomes" id="UP000749559"/>
    </source>
</evidence>
<name>A0A8S4Q6Y3_OWEFU</name>
<feature type="region of interest" description="Disordered" evidence="1">
    <location>
        <begin position="22"/>
        <end position="59"/>
    </location>
</feature>
<feature type="compositionally biased region" description="Basic and acidic residues" evidence="1">
    <location>
        <begin position="39"/>
        <end position="57"/>
    </location>
</feature>
<reference evidence="3" key="1">
    <citation type="submission" date="2022-03" db="EMBL/GenBank/DDBJ databases">
        <authorList>
            <person name="Martin C."/>
        </authorList>
    </citation>
    <scope>NUCLEOTIDE SEQUENCE</scope>
</reference>